<dbReference type="SUPFAM" id="SSF81606">
    <property type="entry name" value="PP2C-like"/>
    <property type="match status" value="1"/>
</dbReference>
<dbReference type="HOGENOM" id="CLU_066842_1_1_7"/>
<dbReference type="OrthoDB" id="9805674at2"/>
<name>L7U780_MYXSD</name>
<dbReference type="Proteomes" id="UP000011131">
    <property type="component" value="Chromosome"/>
</dbReference>
<protein>
    <submittedName>
        <fullName evidence="3">Serine/threonine protein phosphatase</fullName>
    </submittedName>
</protein>
<feature type="region of interest" description="Disordered" evidence="1">
    <location>
        <begin position="10"/>
        <end position="29"/>
    </location>
</feature>
<gene>
    <name evidence="3" type="ordered locus">MYSTI_02389</name>
</gene>
<dbReference type="Pfam" id="PF13672">
    <property type="entry name" value="PP2C_2"/>
    <property type="match status" value="1"/>
</dbReference>
<dbReference type="RefSeq" id="WP_015347966.1">
    <property type="nucleotide sequence ID" value="NC_020126.1"/>
</dbReference>
<accession>L7U780</accession>
<dbReference type="InterPro" id="IPR036457">
    <property type="entry name" value="PPM-type-like_dom_sf"/>
</dbReference>
<sequence length="258" mass="28706">MWKILKDSIAGTSHQDTGTPCQDSNEARSTQPQDEDFLVLACADGAGSAEFSQIGSSLACEYFVARACEHLQAGVTMKDLDEATLLGWFHSVHEALSVEAQRRELLPRQLACTLLVAIIGEHSAIFAQVGDGAIVIREDNEYRAVFWPQAGEYLNTTNFITEPHFEKSFMCERREQIEEVALLTDGLQMLALNFAAKGVHQPFFAPMFEMLRSAPAHEELIVPFRRFLDSPNVNARTDDDKTLILATRRNGHAAPTPR</sequence>
<dbReference type="EMBL" id="CP004025">
    <property type="protein sequence ID" value="AGC43705.1"/>
    <property type="molecule type" value="Genomic_DNA"/>
</dbReference>
<dbReference type="Gene3D" id="3.60.40.10">
    <property type="entry name" value="PPM-type phosphatase domain"/>
    <property type="match status" value="1"/>
</dbReference>
<feature type="domain" description="PPM-type phosphatase" evidence="2">
    <location>
        <begin position="11"/>
        <end position="220"/>
    </location>
</feature>
<dbReference type="PATRIC" id="fig|1278073.3.peg.2420"/>
<evidence type="ECO:0000313" key="3">
    <source>
        <dbReference type="EMBL" id="AGC43705.1"/>
    </source>
</evidence>
<reference evidence="3 4" key="1">
    <citation type="journal article" date="2013" name="Genome Announc.">
        <title>Complete genome sequence of Myxococcus stipitatus strain DSM 14675, a fruiting myxobacterium.</title>
        <authorList>
            <person name="Huntley S."/>
            <person name="Kneip S."/>
            <person name="Treuner-Lange A."/>
            <person name="Sogaard-Andersen L."/>
        </authorList>
    </citation>
    <scope>NUCLEOTIDE SEQUENCE [LARGE SCALE GENOMIC DNA]</scope>
    <source>
        <strain evidence="4">DSM 14675 / JCM 12634 / Mx s8</strain>
    </source>
</reference>
<keyword evidence="4" id="KW-1185">Reference proteome</keyword>
<dbReference type="KEGG" id="msd:MYSTI_02389"/>
<organism evidence="3 4">
    <name type="scientific">Myxococcus stipitatus (strain DSM 14675 / JCM 12634 / Mx s8)</name>
    <dbReference type="NCBI Taxonomy" id="1278073"/>
    <lineage>
        <taxon>Bacteria</taxon>
        <taxon>Pseudomonadati</taxon>
        <taxon>Myxococcota</taxon>
        <taxon>Myxococcia</taxon>
        <taxon>Myxococcales</taxon>
        <taxon>Cystobacterineae</taxon>
        <taxon>Myxococcaceae</taxon>
        <taxon>Myxococcus</taxon>
    </lineage>
</organism>
<evidence type="ECO:0000259" key="2">
    <source>
        <dbReference type="Pfam" id="PF13672"/>
    </source>
</evidence>
<evidence type="ECO:0000256" key="1">
    <source>
        <dbReference type="SAM" id="MobiDB-lite"/>
    </source>
</evidence>
<proteinExistence type="predicted"/>
<dbReference type="STRING" id="1278073.MYSTI_02389"/>
<dbReference type="InterPro" id="IPR001932">
    <property type="entry name" value="PPM-type_phosphatase-like_dom"/>
</dbReference>
<evidence type="ECO:0000313" key="4">
    <source>
        <dbReference type="Proteomes" id="UP000011131"/>
    </source>
</evidence>
<dbReference type="eggNOG" id="COG0631">
    <property type="taxonomic scope" value="Bacteria"/>
</dbReference>
<dbReference type="AlphaFoldDB" id="L7U780"/>